<evidence type="ECO:0000313" key="5">
    <source>
        <dbReference type="Proteomes" id="UP000016923"/>
    </source>
</evidence>
<evidence type="ECO:0000256" key="2">
    <source>
        <dbReference type="SAM" id="Phobius"/>
    </source>
</evidence>
<feature type="chain" id="PRO_5004506654" description="Arylsulfotransferase" evidence="3">
    <location>
        <begin position="20"/>
        <end position="679"/>
    </location>
</feature>
<dbReference type="Proteomes" id="UP000016923">
    <property type="component" value="Unassembled WGS sequence"/>
</dbReference>
<dbReference type="InterPro" id="IPR053143">
    <property type="entry name" value="Arylsulfate_ST"/>
</dbReference>
<dbReference type="AlphaFoldDB" id="S3BZR2"/>
<organism evidence="4 5">
    <name type="scientific">Ophiostoma piceae (strain UAMH 11346)</name>
    <name type="common">Sap stain fungus</name>
    <dbReference type="NCBI Taxonomy" id="1262450"/>
    <lineage>
        <taxon>Eukaryota</taxon>
        <taxon>Fungi</taxon>
        <taxon>Dikarya</taxon>
        <taxon>Ascomycota</taxon>
        <taxon>Pezizomycotina</taxon>
        <taxon>Sordariomycetes</taxon>
        <taxon>Sordariomycetidae</taxon>
        <taxon>Ophiostomatales</taxon>
        <taxon>Ophiostomataceae</taxon>
        <taxon>Ophiostoma</taxon>
    </lineage>
</organism>
<evidence type="ECO:0000256" key="1">
    <source>
        <dbReference type="SAM" id="MobiDB-lite"/>
    </source>
</evidence>
<evidence type="ECO:0000256" key="3">
    <source>
        <dbReference type="SAM" id="SignalP"/>
    </source>
</evidence>
<evidence type="ECO:0000313" key="4">
    <source>
        <dbReference type="EMBL" id="EPE06754.1"/>
    </source>
</evidence>
<dbReference type="EMBL" id="KE148152">
    <property type="protein sequence ID" value="EPE06754.1"/>
    <property type="molecule type" value="Genomic_DNA"/>
</dbReference>
<dbReference type="STRING" id="1262450.S3BZR2"/>
<dbReference type="PANTHER" id="PTHR35340:SF5">
    <property type="entry name" value="ASST-DOMAIN-CONTAINING PROTEIN"/>
    <property type="match status" value="1"/>
</dbReference>
<protein>
    <recommendedName>
        <fullName evidence="6">Arylsulfotransferase</fullName>
    </recommendedName>
</protein>
<feature type="compositionally biased region" description="Low complexity" evidence="1">
    <location>
        <begin position="553"/>
        <end position="570"/>
    </location>
</feature>
<sequence>MLQLLLYVCIAACINGAFGNGLSTDYNAYNDGELGHRPFQQYRSTDQFGPVFQVTKWDKEAVSKAGSHIFMRHDGHDGTDHSRLSSPLIVDAADLSIVYVNRSFVNVFGVRIQENFGKKYLTFWEGRNIGGFGDGFGLAYDENYRLVYNITAYNPNHIDLHEFAFTGHGSALVAAVEWLPADSLNWTDFRPNRNGRILDSRFQEIDLETNELLFDWRASDHISPIESMEGRSNNWDPYHLNSIQKTKAGNYLVSFRHLHAIMMIDGKTGAILWRFGGRKNMFDELPPPDGVNPIRPLLKNIKWQHHAHYVDGTDETEITVFDNYVKSTSYGRCTRDCSRGLHIAIHSDVSPPTVQLLGEYLHPAQIQTQSQGSMQPLSPVIKPGGGGTSDIGNIFVGWGHCPGFTEHTSTGDTVLDVQFSPWGNAQIRDPLDNYRAYKMDWKARPYWDPAMTIERNISDSGGNITAFVSWNGATEVKEWVIHASKTEDHASRYELARSPRSDFETTVVFAATGMRYVWVEALDKDGLVLRASAFIDLGTTTQAPTPAENESDTTSSSTSSSTTSGGTKSKTATMSAAKVVSLAVGIGASGLMLGAVVVYFWRRRSSYDRLAGGNMSEERYLELEAKLDARLEAELLYDADSFKTEIECAGTPPETGFAVDSDEDEEEEEGANEDAPLNR</sequence>
<dbReference type="PANTHER" id="PTHR35340">
    <property type="entry name" value="PQQ ENZYME REPEAT PROTEIN-RELATED"/>
    <property type="match status" value="1"/>
</dbReference>
<keyword evidence="5" id="KW-1185">Reference proteome</keyword>
<dbReference type="Pfam" id="PF14269">
    <property type="entry name" value="Arylsulfotran_2"/>
    <property type="match status" value="1"/>
</dbReference>
<reference evidence="4 5" key="1">
    <citation type="journal article" date="2013" name="BMC Genomics">
        <title>The genome and transcriptome of the pine saprophyte Ophiostoma piceae, and a comparison with the bark beetle-associated pine pathogen Grosmannia clavigera.</title>
        <authorList>
            <person name="Haridas S."/>
            <person name="Wang Y."/>
            <person name="Lim L."/>
            <person name="Massoumi Alamouti S."/>
            <person name="Jackman S."/>
            <person name="Docking R."/>
            <person name="Robertson G."/>
            <person name="Birol I."/>
            <person name="Bohlmann J."/>
            <person name="Breuil C."/>
        </authorList>
    </citation>
    <scope>NUCLEOTIDE SEQUENCE [LARGE SCALE GENOMIC DNA]</scope>
    <source>
        <strain evidence="4 5">UAMH 11346</strain>
    </source>
</reference>
<feature type="transmembrane region" description="Helical" evidence="2">
    <location>
        <begin position="579"/>
        <end position="601"/>
    </location>
</feature>
<name>S3BZR2_OPHP1</name>
<evidence type="ECO:0008006" key="6">
    <source>
        <dbReference type="Google" id="ProtNLM"/>
    </source>
</evidence>
<accession>S3BZR2</accession>
<feature type="region of interest" description="Disordered" evidence="1">
    <location>
        <begin position="647"/>
        <end position="679"/>
    </location>
</feature>
<dbReference type="VEuPathDB" id="FungiDB:F503_03181"/>
<keyword evidence="2" id="KW-1133">Transmembrane helix</keyword>
<gene>
    <name evidence="4" type="ORF">F503_03181</name>
</gene>
<keyword evidence="3" id="KW-0732">Signal</keyword>
<dbReference type="OMA" id="AYDENYR"/>
<feature type="region of interest" description="Disordered" evidence="1">
    <location>
        <begin position="540"/>
        <end position="570"/>
    </location>
</feature>
<keyword evidence="2" id="KW-0812">Transmembrane</keyword>
<feature type="compositionally biased region" description="Acidic residues" evidence="1">
    <location>
        <begin position="660"/>
        <end position="672"/>
    </location>
</feature>
<dbReference type="HOGENOM" id="CLU_018249_0_0_1"/>
<dbReference type="OrthoDB" id="5427350at2759"/>
<dbReference type="InterPro" id="IPR039535">
    <property type="entry name" value="ASST-like"/>
</dbReference>
<dbReference type="eggNOG" id="ENOG502SKI4">
    <property type="taxonomic scope" value="Eukaryota"/>
</dbReference>
<feature type="signal peptide" evidence="3">
    <location>
        <begin position="1"/>
        <end position="19"/>
    </location>
</feature>
<proteinExistence type="predicted"/>
<keyword evidence="2" id="KW-0472">Membrane</keyword>